<proteinExistence type="predicted"/>
<dbReference type="RefSeq" id="WP_228547102.1">
    <property type="nucleotide sequence ID" value="NZ_JAAEJV010000075.1"/>
</dbReference>
<comment type="caution">
    <text evidence="1">The sequence shown here is derived from an EMBL/GenBank/DDBJ whole genome shotgun (WGS) entry which is preliminary data.</text>
</comment>
<dbReference type="Pfam" id="PF08282">
    <property type="entry name" value="Hydrolase_3"/>
    <property type="match status" value="1"/>
</dbReference>
<sequence length="287" mass="31920">MIFMDKGTIALDIDGTITGSDHLIPAEVADYFETLHSEGWQFVFVTGRPLSFAMMALPKLSFPYLLGVQNGADLLEMPSKKSVDRAYLGLDIVEMVDGLYEGCPGDFLVYSGYEKGDICYYRPDRFPSEMQGYLEEIQKLSGSPWKPVTDFNIEDQQTFPVIKCIGPLKMLEGFYHKLQELEELKATLIRDPISGVFHLILITHKDANKGAALATFVKKYGLKKPVIAGGDDNNDIPLLEQGDVRIVMEGAPNGMGELAHIMAPPAYEMGIIEGIQKGMEWWKKNGS</sequence>
<reference evidence="1 2" key="1">
    <citation type="submission" date="2020-01" db="EMBL/GenBank/DDBJ databases">
        <title>Draft genome sequence of Cand. Neptunochlamydia vexilliferae K9.</title>
        <authorList>
            <person name="Schulz F."/>
            <person name="Koestlbacher S."/>
            <person name="Wascher F."/>
            <person name="Pizzetti I."/>
            <person name="Horn M."/>
        </authorList>
    </citation>
    <scope>NUCLEOTIDE SEQUENCE [LARGE SCALE GENOMIC DNA]</scope>
    <source>
        <strain evidence="1 2">K9</strain>
    </source>
</reference>
<accession>A0ABS0B141</accession>
<evidence type="ECO:0000313" key="2">
    <source>
        <dbReference type="Proteomes" id="UP001194714"/>
    </source>
</evidence>
<evidence type="ECO:0000313" key="1">
    <source>
        <dbReference type="EMBL" id="MBF5060109.1"/>
    </source>
</evidence>
<dbReference type="InterPro" id="IPR023214">
    <property type="entry name" value="HAD_sf"/>
</dbReference>
<dbReference type="Gene3D" id="3.40.50.1000">
    <property type="entry name" value="HAD superfamily/HAD-like"/>
    <property type="match status" value="1"/>
</dbReference>
<dbReference type="EMBL" id="JAAEJV010000075">
    <property type="protein sequence ID" value="MBF5060109.1"/>
    <property type="molecule type" value="Genomic_DNA"/>
</dbReference>
<keyword evidence="2" id="KW-1185">Reference proteome</keyword>
<dbReference type="PANTHER" id="PTHR10000">
    <property type="entry name" value="PHOSPHOSERINE PHOSPHATASE"/>
    <property type="match status" value="1"/>
</dbReference>
<dbReference type="PANTHER" id="PTHR10000:SF8">
    <property type="entry name" value="HAD SUPERFAMILY HYDROLASE-LIKE, TYPE 3"/>
    <property type="match status" value="1"/>
</dbReference>
<dbReference type="Gene3D" id="3.30.1240.10">
    <property type="match status" value="1"/>
</dbReference>
<dbReference type="InterPro" id="IPR036412">
    <property type="entry name" value="HAD-like_sf"/>
</dbReference>
<gene>
    <name evidence="1" type="ORF">NEPTK9_001639</name>
</gene>
<dbReference type="Proteomes" id="UP001194714">
    <property type="component" value="Unassembled WGS sequence"/>
</dbReference>
<dbReference type="SUPFAM" id="SSF56784">
    <property type="entry name" value="HAD-like"/>
    <property type="match status" value="1"/>
</dbReference>
<protein>
    <submittedName>
        <fullName evidence="1">Uncharacterized protein</fullName>
    </submittedName>
</protein>
<organism evidence="1 2">
    <name type="scientific">Candidatus Neptunichlamydia vexilliferae</name>
    <dbReference type="NCBI Taxonomy" id="1651774"/>
    <lineage>
        <taxon>Bacteria</taxon>
        <taxon>Pseudomonadati</taxon>
        <taxon>Chlamydiota</taxon>
        <taxon>Chlamydiia</taxon>
        <taxon>Parachlamydiales</taxon>
        <taxon>Simkaniaceae</taxon>
        <taxon>Candidatus Neptunichlamydia</taxon>
    </lineage>
</organism>
<name>A0ABS0B141_9BACT</name>